<feature type="region of interest" description="Disordered" evidence="1">
    <location>
        <begin position="168"/>
        <end position="197"/>
    </location>
</feature>
<feature type="compositionally biased region" description="Basic residues" evidence="1">
    <location>
        <begin position="168"/>
        <end position="185"/>
    </location>
</feature>
<dbReference type="AlphaFoldDB" id="A0AAN9Y8K6"/>
<dbReference type="Gene3D" id="2.20.25.240">
    <property type="match status" value="1"/>
</dbReference>
<evidence type="ECO:0000313" key="2">
    <source>
        <dbReference type="EMBL" id="KAK7604128.1"/>
    </source>
</evidence>
<accession>A0AAN9Y8K6</accession>
<feature type="compositionally biased region" description="Polar residues" evidence="1">
    <location>
        <begin position="126"/>
        <end position="135"/>
    </location>
</feature>
<sequence>MNNVVLATSGANSTAAAPSHRPNCAQFCSIDCAISSLSPTMSVIQMVKSERGKDHVFLNGFTFRRAYYHSTVGGWKWRCTNKKCSASMYLDNELSILPGSSCEHNHSPLSRKRQYMKEMALMDPSISANPPTGSSAAAEDSHPVTNGDISISVVPKNGEAVDELVQKPKRTRRTNPGVRRKRQKKLPPFEDTPEGTHHLAEDCEFPLDQCDSNTVFVNMFDDKKQHTQVNQTNTAAGEELPENFDPLSETFRTTAFPAICDLSPKEELVKIPNEVIDLDDDDDEVVVKATADAAAGDDYLLYEDVSFHRNVRLYPDSFKNSSSRSMCVQNSRARSMQGSIELSHPIDTFFYAMAQSVKRLSTVNQIKAKQMITKLITKFEMDEAI</sequence>
<name>A0AAN9Y8K6_9HEMI</name>
<organism evidence="2 3">
    <name type="scientific">Parthenolecanium corni</name>
    <dbReference type="NCBI Taxonomy" id="536013"/>
    <lineage>
        <taxon>Eukaryota</taxon>
        <taxon>Metazoa</taxon>
        <taxon>Ecdysozoa</taxon>
        <taxon>Arthropoda</taxon>
        <taxon>Hexapoda</taxon>
        <taxon>Insecta</taxon>
        <taxon>Pterygota</taxon>
        <taxon>Neoptera</taxon>
        <taxon>Paraneoptera</taxon>
        <taxon>Hemiptera</taxon>
        <taxon>Sternorrhyncha</taxon>
        <taxon>Coccoidea</taxon>
        <taxon>Coccidae</taxon>
        <taxon>Parthenolecanium</taxon>
    </lineage>
</organism>
<feature type="region of interest" description="Disordered" evidence="1">
    <location>
        <begin position="125"/>
        <end position="145"/>
    </location>
</feature>
<reference evidence="2 3" key="1">
    <citation type="submission" date="2024-03" db="EMBL/GenBank/DDBJ databases">
        <title>Adaptation during the transition from Ophiocordyceps entomopathogen to insect associate is accompanied by gene loss and intensified selection.</title>
        <authorList>
            <person name="Ward C.M."/>
            <person name="Onetto C.A."/>
            <person name="Borneman A.R."/>
        </authorList>
    </citation>
    <scope>NUCLEOTIDE SEQUENCE [LARGE SCALE GENOMIC DNA]</scope>
    <source>
        <strain evidence="2">AWRI1</strain>
        <tissue evidence="2">Single Adult Female</tissue>
    </source>
</reference>
<dbReference type="EMBL" id="JBBCAQ010000004">
    <property type="protein sequence ID" value="KAK7604128.1"/>
    <property type="molecule type" value="Genomic_DNA"/>
</dbReference>
<evidence type="ECO:0008006" key="4">
    <source>
        <dbReference type="Google" id="ProtNLM"/>
    </source>
</evidence>
<evidence type="ECO:0000256" key="1">
    <source>
        <dbReference type="SAM" id="MobiDB-lite"/>
    </source>
</evidence>
<proteinExistence type="predicted"/>
<evidence type="ECO:0000313" key="3">
    <source>
        <dbReference type="Proteomes" id="UP001367676"/>
    </source>
</evidence>
<dbReference type="Proteomes" id="UP001367676">
    <property type="component" value="Unassembled WGS sequence"/>
</dbReference>
<keyword evidence="3" id="KW-1185">Reference proteome</keyword>
<comment type="caution">
    <text evidence="2">The sequence shown here is derived from an EMBL/GenBank/DDBJ whole genome shotgun (WGS) entry which is preliminary data.</text>
</comment>
<protein>
    <recommendedName>
        <fullName evidence="4">FLYWCH-type domain-containing protein</fullName>
    </recommendedName>
</protein>
<gene>
    <name evidence="2" type="ORF">V9T40_004401</name>
</gene>